<evidence type="ECO:0000256" key="2">
    <source>
        <dbReference type="ARBA" id="ARBA00006459"/>
    </source>
</evidence>
<keyword evidence="8" id="KW-0915">Sodium</keyword>
<proteinExistence type="inferred from homology"/>
<feature type="binding site" evidence="8">
    <location>
        <position position="300"/>
    </location>
    <ligand>
        <name>Na(+)</name>
        <dbReference type="ChEBI" id="CHEBI:29101"/>
        <label>1</label>
    </ligand>
</feature>
<feature type="region of interest" description="Disordered" evidence="9">
    <location>
        <begin position="1"/>
        <end position="42"/>
    </location>
</feature>
<dbReference type="SUPFAM" id="SSF161070">
    <property type="entry name" value="SNF-like"/>
    <property type="match status" value="1"/>
</dbReference>
<evidence type="ECO:0000256" key="4">
    <source>
        <dbReference type="ARBA" id="ARBA00022692"/>
    </source>
</evidence>
<evidence type="ECO:0000256" key="8">
    <source>
        <dbReference type="PIRSR" id="PIRSR600175-1"/>
    </source>
</evidence>
<keyword evidence="7" id="KW-0325">Glycoprotein</keyword>
<feature type="compositionally biased region" description="Polar residues" evidence="9">
    <location>
        <begin position="25"/>
        <end position="36"/>
    </location>
</feature>
<dbReference type="AlphaFoldDB" id="A0A094ZPL3"/>
<dbReference type="PRINTS" id="PR00176">
    <property type="entry name" value="NANEUSMPORT"/>
</dbReference>
<dbReference type="PROSITE" id="PS50267">
    <property type="entry name" value="NA_NEUROTRAN_SYMP_3"/>
    <property type="match status" value="1"/>
</dbReference>
<feature type="transmembrane region" description="Helical" evidence="10">
    <location>
        <begin position="434"/>
        <end position="453"/>
    </location>
</feature>
<evidence type="ECO:0000256" key="6">
    <source>
        <dbReference type="ARBA" id="ARBA00023136"/>
    </source>
</evidence>
<evidence type="ECO:0000256" key="10">
    <source>
        <dbReference type="SAM" id="Phobius"/>
    </source>
</evidence>
<dbReference type="InterPro" id="IPR037272">
    <property type="entry name" value="SNS_sf"/>
</dbReference>
<dbReference type="GO" id="GO:0046872">
    <property type="term" value="F:metal ion binding"/>
    <property type="evidence" value="ECO:0007669"/>
    <property type="project" value="UniProtKB-KW"/>
</dbReference>
<dbReference type="InterPro" id="IPR000175">
    <property type="entry name" value="Na/ntran_symport"/>
</dbReference>
<feature type="transmembrane region" description="Helical" evidence="10">
    <location>
        <begin position="474"/>
        <end position="496"/>
    </location>
</feature>
<feature type="binding site" evidence="8">
    <location>
        <position position="365"/>
    </location>
    <ligand>
        <name>Na(+)</name>
        <dbReference type="ChEBI" id="CHEBI:29101"/>
        <label>1</label>
    </ligand>
</feature>
<comment type="subcellular location">
    <subcellularLocation>
        <location evidence="1">Membrane</location>
        <topology evidence="1">Multi-pass membrane protein</topology>
    </subcellularLocation>
</comment>
<evidence type="ECO:0000256" key="5">
    <source>
        <dbReference type="ARBA" id="ARBA00022989"/>
    </source>
</evidence>
<dbReference type="GO" id="GO:0005283">
    <property type="term" value="F:amino acid:sodium symporter activity"/>
    <property type="evidence" value="ECO:0007669"/>
    <property type="project" value="TreeGrafter"/>
</dbReference>
<dbReference type="PANTHER" id="PTHR11616">
    <property type="entry name" value="SODIUM/CHLORIDE DEPENDENT TRANSPORTER"/>
    <property type="match status" value="1"/>
</dbReference>
<keyword evidence="5 10" id="KW-1133">Transmembrane helix</keyword>
<dbReference type="PANTHER" id="PTHR11616:SF321">
    <property type="entry name" value="SODIUM-DEPENDENT NUTRIENT AMINO ACID TRANSPORTER 1-RELATED"/>
    <property type="match status" value="1"/>
</dbReference>
<keyword evidence="8" id="KW-0479">Metal-binding</keyword>
<protein>
    <submittedName>
        <fullName evidence="11">Sodium-and chloride-dependent glycine transporter 2</fullName>
    </submittedName>
</protein>
<name>A0A094ZPL3_SCHHA</name>
<evidence type="ECO:0000313" key="11">
    <source>
        <dbReference type="EMBL" id="KGB34979.1"/>
    </source>
</evidence>
<reference evidence="11" key="1">
    <citation type="journal article" date="2012" name="Nat. Genet.">
        <title>Whole-genome sequence of Schistosoma haematobium.</title>
        <authorList>
            <person name="Young N.D."/>
            <person name="Jex A.R."/>
            <person name="Li B."/>
            <person name="Liu S."/>
            <person name="Yang L."/>
            <person name="Xiong Z."/>
            <person name="Li Y."/>
            <person name="Cantacessi C."/>
            <person name="Hall R.S."/>
            <person name="Xu X."/>
            <person name="Chen F."/>
            <person name="Wu X."/>
            <person name="Zerlotini A."/>
            <person name="Oliveira G."/>
            <person name="Hofmann A."/>
            <person name="Zhang G."/>
            <person name="Fang X."/>
            <person name="Kang Y."/>
            <person name="Campbell B.E."/>
            <person name="Loukas A."/>
            <person name="Ranganathan S."/>
            <person name="Rollinson D."/>
            <person name="Rinaldi G."/>
            <person name="Brindley P.J."/>
            <person name="Yang H."/>
            <person name="Wang J."/>
            <person name="Wang J."/>
            <person name="Gasser R.B."/>
        </authorList>
    </citation>
    <scope>NUCLEOTIDE SEQUENCE [LARGE SCALE GENOMIC DNA]</scope>
</reference>
<feature type="compositionally biased region" description="Basic and acidic residues" evidence="9">
    <location>
        <begin position="15"/>
        <end position="24"/>
    </location>
</feature>
<dbReference type="GO" id="GO:0005886">
    <property type="term" value="C:plasma membrane"/>
    <property type="evidence" value="ECO:0007669"/>
    <property type="project" value="TreeGrafter"/>
</dbReference>
<keyword evidence="4 10" id="KW-0812">Transmembrane</keyword>
<keyword evidence="3" id="KW-0813">Transport</keyword>
<dbReference type="Pfam" id="PF00209">
    <property type="entry name" value="SNF"/>
    <property type="match status" value="1"/>
</dbReference>
<gene>
    <name evidence="11" type="ORF">MS3_03213</name>
</gene>
<feature type="transmembrane region" description="Helical" evidence="10">
    <location>
        <begin position="398"/>
        <end position="422"/>
    </location>
</feature>
<feature type="transmembrane region" description="Helical" evidence="10">
    <location>
        <begin position="265"/>
        <end position="282"/>
    </location>
</feature>
<keyword evidence="6 10" id="KW-0472">Membrane</keyword>
<dbReference type="EMBL" id="KL250647">
    <property type="protein sequence ID" value="KGB34979.1"/>
    <property type="molecule type" value="Genomic_DNA"/>
</dbReference>
<feature type="transmembrane region" description="Helical" evidence="10">
    <location>
        <begin position="508"/>
        <end position="530"/>
    </location>
</feature>
<feature type="transmembrane region" description="Helical" evidence="10">
    <location>
        <begin position="185"/>
        <end position="206"/>
    </location>
</feature>
<evidence type="ECO:0000256" key="9">
    <source>
        <dbReference type="SAM" id="MobiDB-lite"/>
    </source>
</evidence>
<dbReference type="GO" id="GO:0089718">
    <property type="term" value="P:amino acid import across plasma membrane"/>
    <property type="evidence" value="ECO:0007669"/>
    <property type="project" value="TreeGrafter"/>
</dbReference>
<evidence type="ECO:0000256" key="7">
    <source>
        <dbReference type="ARBA" id="ARBA00023180"/>
    </source>
</evidence>
<accession>A0A094ZPL3</accession>
<feature type="transmembrane region" description="Helical" evidence="10">
    <location>
        <begin position="76"/>
        <end position="98"/>
    </location>
</feature>
<dbReference type="STRING" id="6185.A0A094ZPL3"/>
<comment type="similarity">
    <text evidence="2">Belongs to the sodium:neurotransmitter symporter (SNF) (TC 2.A.22) family.</text>
</comment>
<evidence type="ECO:0000256" key="1">
    <source>
        <dbReference type="ARBA" id="ARBA00004141"/>
    </source>
</evidence>
<feature type="binding site" evidence="8">
    <location>
        <position position="268"/>
    </location>
    <ligand>
        <name>Na(+)</name>
        <dbReference type="ChEBI" id="CHEBI:29101"/>
        <label>1</label>
    </ligand>
</feature>
<feature type="binding site" evidence="8">
    <location>
        <position position="369"/>
    </location>
    <ligand>
        <name>Na(+)</name>
        <dbReference type="ChEBI" id="CHEBI:29101"/>
        <label>1</label>
    </ligand>
</feature>
<feature type="transmembrane region" description="Helical" evidence="10">
    <location>
        <begin position="218"/>
        <end position="245"/>
    </location>
</feature>
<organism evidence="11">
    <name type="scientific">Schistosoma haematobium</name>
    <name type="common">Blood fluke</name>
    <dbReference type="NCBI Taxonomy" id="6185"/>
    <lineage>
        <taxon>Eukaryota</taxon>
        <taxon>Metazoa</taxon>
        <taxon>Spiralia</taxon>
        <taxon>Lophotrochozoa</taxon>
        <taxon>Platyhelminthes</taxon>
        <taxon>Trematoda</taxon>
        <taxon>Digenea</taxon>
        <taxon>Strigeidida</taxon>
        <taxon>Schistosomatoidea</taxon>
        <taxon>Schistosomatidae</taxon>
        <taxon>Schistosoma</taxon>
    </lineage>
</organism>
<feature type="transmembrane region" description="Helical" evidence="10">
    <location>
        <begin position="353"/>
        <end position="378"/>
    </location>
</feature>
<sequence>MTDRKAQDVDGCFLSDDHGMRNSHDGNPNKNTSSVPLQDGTGNSGEDVIMKIFVSKSQTSLDFHQNNLRMIKKTTYLSNLIIQSSSLLKLKWMIFAYIDKFLIISLSQMKRIFPIDLNLFLISFYENTNEISHPSFDKSNLVHMSTFYGMNYSNITYPKTPSEDYYFNQVLKLSPGFEEFGAPGWELSLCLLCCWILCGLAVIKGVQSLGKVSYFTSVFPYIMLTILLIRGALLPGSGAGVLYYLTPDFSRLTDPQVWADAATQIFFSLGCCNGGLITVSSYNKFKNNCCRDAVIVAIINCATSVYAGFVIFSNLGFMAYQKNTTISEVASSGPGLAFIVYPEAMTNMPLSSLWSVLFFTMMLTLGFGSQFSILETTLSGIQDEFRRLGVHLTERRKIAFRISVCCLNFFMGLPMVCAGGYYLVTIYDNVMSGYAPLIVALSETVVITYVYGLRQFRCDIELMINERPNWYWRICWLVITPTICLLLIISVLTNRIELKEKNYSFPPWAYVLYQSLSAGTVLLIVGWFIYKYCSEGGFLLLKEFLKPVHEWGPADKQHRAEFISMIKSNESRINEAGGNLYTSPIGGPTTIEGSQLQLGYGLNSSLKSGLTAAGVIDDTKFFQSKLNVAEKLTHAHTKEVVKRVVSNADINPANAAALLSASQTALAAVNSVALLGSQPLSGCITGNINIDTSGIKLPEQFFISSDCDEMNESVKSTDQ</sequence>
<feature type="transmembrane region" description="Helical" evidence="10">
    <location>
        <begin position="294"/>
        <end position="320"/>
    </location>
</feature>
<evidence type="ECO:0000256" key="3">
    <source>
        <dbReference type="ARBA" id="ARBA00022448"/>
    </source>
</evidence>